<proteinExistence type="predicted"/>
<dbReference type="InterPro" id="IPR014752">
    <property type="entry name" value="Arrestin-like_C"/>
</dbReference>
<dbReference type="PANTHER" id="PTHR11188">
    <property type="entry name" value="ARRESTIN DOMAIN CONTAINING PROTEIN"/>
    <property type="match status" value="1"/>
</dbReference>
<sequence length="248" mass="28623">MWTRPSPTVPYVKIYSEKREVFNVLIDVFRDLKDVTVKPGIISRQFHFFLPSDLPSTYEDSVAKVSYKIIIQNKGGWALSKKENVVFNVINHVDLTQFEDYKIPMLYEMSKTFGKSSHFVMHFKTYKGFSSNQIIQFEAIITNEKKIKVTKLKVALIQKLDYNVSSGYSSNEKTICNSYFTDVLSLSEQSCCIEMEIPQVVPSTTNVQDPMVNISYYLRVKVVFRFHLPLFSDIPVTIGTVPLNHNNF</sequence>
<dbReference type="GO" id="GO:0005737">
    <property type="term" value="C:cytoplasm"/>
    <property type="evidence" value="ECO:0007669"/>
    <property type="project" value="TreeGrafter"/>
</dbReference>
<dbReference type="Gene3D" id="2.60.40.640">
    <property type="match status" value="2"/>
</dbReference>
<dbReference type="InterPro" id="IPR050357">
    <property type="entry name" value="Arrestin_domain-protein"/>
</dbReference>
<keyword evidence="3" id="KW-1185">Reference proteome</keyword>
<protein>
    <recommendedName>
        <fullName evidence="1">Arrestin C-terminal-like domain-containing protein</fullName>
    </recommendedName>
</protein>
<feature type="non-terminal residue" evidence="2">
    <location>
        <position position="248"/>
    </location>
</feature>
<dbReference type="InterPro" id="IPR014756">
    <property type="entry name" value="Ig_E-set"/>
</dbReference>
<accession>A0A8J9Y5J1</accession>
<evidence type="ECO:0000313" key="2">
    <source>
        <dbReference type="EMBL" id="CAH0718139.1"/>
    </source>
</evidence>
<evidence type="ECO:0000313" key="3">
    <source>
        <dbReference type="Proteomes" id="UP000838878"/>
    </source>
</evidence>
<dbReference type="SUPFAM" id="SSF81296">
    <property type="entry name" value="E set domains"/>
    <property type="match status" value="2"/>
</dbReference>
<dbReference type="AlphaFoldDB" id="A0A8J9Y5J1"/>
<dbReference type="SMART" id="SM01017">
    <property type="entry name" value="Arrestin_C"/>
    <property type="match status" value="1"/>
</dbReference>
<dbReference type="EMBL" id="OV170232">
    <property type="protein sequence ID" value="CAH0718139.1"/>
    <property type="molecule type" value="Genomic_DNA"/>
</dbReference>
<dbReference type="Pfam" id="PF02752">
    <property type="entry name" value="Arrestin_C"/>
    <property type="match status" value="1"/>
</dbReference>
<dbReference type="PANTHER" id="PTHR11188:SF17">
    <property type="entry name" value="FI21816P1"/>
    <property type="match status" value="1"/>
</dbReference>
<gene>
    <name evidence="2" type="ORF">BINO364_LOCUS4668</name>
</gene>
<reference evidence="2" key="1">
    <citation type="submission" date="2021-12" db="EMBL/GenBank/DDBJ databases">
        <authorList>
            <person name="Martin H S."/>
        </authorList>
    </citation>
    <scope>NUCLEOTIDE SEQUENCE</scope>
</reference>
<dbReference type="Proteomes" id="UP000838878">
    <property type="component" value="Chromosome 12"/>
</dbReference>
<dbReference type="GO" id="GO:0015031">
    <property type="term" value="P:protein transport"/>
    <property type="evidence" value="ECO:0007669"/>
    <property type="project" value="TreeGrafter"/>
</dbReference>
<dbReference type="OrthoDB" id="2333384at2759"/>
<evidence type="ECO:0000259" key="1">
    <source>
        <dbReference type="SMART" id="SM01017"/>
    </source>
</evidence>
<feature type="domain" description="Arrestin C-terminal-like" evidence="1">
    <location>
        <begin position="115"/>
        <end position="243"/>
    </location>
</feature>
<organism evidence="2 3">
    <name type="scientific">Brenthis ino</name>
    <name type="common">lesser marbled fritillary</name>
    <dbReference type="NCBI Taxonomy" id="405034"/>
    <lineage>
        <taxon>Eukaryota</taxon>
        <taxon>Metazoa</taxon>
        <taxon>Ecdysozoa</taxon>
        <taxon>Arthropoda</taxon>
        <taxon>Hexapoda</taxon>
        <taxon>Insecta</taxon>
        <taxon>Pterygota</taxon>
        <taxon>Neoptera</taxon>
        <taxon>Endopterygota</taxon>
        <taxon>Lepidoptera</taxon>
        <taxon>Glossata</taxon>
        <taxon>Ditrysia</taxon>
        <taxon>Papilionoidea</taxon>
        <taxon>Nymphalidae</taxon>
        <taxon>Heliconiinae</taxon>
        <taxon>Argynnini</taxon>
        <taxon>Brenthis</taxon>
    </lineage>
</organism>
<name>A0A8J9Y5J1_9NEOP</name>
<dbReference type="InterPro" id="IPR011022">
    <property type="entry name" value="Arrestin_C-like"/>
</dbReference>